<comment type="caution">
    <text evidence="1">The sequence shown here is derived from an EMBL/GenBank/DDBJ whole genome shotgun (WGS) entry which is preliminary data.</text>
</comment>
<organism evidence="1 2">
    <name type="scientific">Metabacillus rhizolycopersici</name>
    <dbReference type="NCBI Taxonomy" id="2875709"/>
    <lineage>
        <taxon>Bacteria</taxon>
        <taxon>Bacillati</taxon>
        <taxon>Bacillota</taxon>
        <taxon>Bacilli</taxon>
        <taxon>Bacillales</taxon>
        <taxon>Bacillaceae</taxon>
        <taxon>Metabacillus</taxon>
    </lineage>
</organism>
<accession>A0ABS7UWP4</accession>
<evidence type="ECO:0000313" key="2">
    <source>
        <dbReference type="Proteomes" id="UP001165287"/>
    </source>
</evidence>
<dbReference type="Proteomes" id="UP001165287">
    <property type="component" value="Unassembled WGS sequence"/>
</dbReference>
<evidence type="ECO:0000313" key="1">
    <source>
        <dbReference type="EMBL" id="MBZ5752459.1"/>
    </source>
</evidence>
<name>A0ABS7UWP4_9BACI</name>
<proteinExistence type="predicted"/>
<dbReference type="EMBL" id="JAIQUM010000056">
    <property type="protein sequence ID" value="MBZ5752459.1"/>
    <property type="molecule type" value="Genomic_DNA"/>
</dbReference>
<protein>
    <submittedName>
        <fullName evidence="1">Uncharacterized protein</fullName>
    </submittedName>
</protein>
<reference evidence="1" key="1">
    <citation type="submission" date="2024-05" db="EMBL/GenBank/DDBJ databases">
        <title>Metabacillus sp. nov., isolated from the rhizosphere soil of tomato plants.</title>
        <authorList>
            <person name="Ma R."/>
        </authorList>
    </citation>
    <scope>NUCLEOTIDE SEQUENCE</scope>
    <source>
        <strain evidence="1">DBTR6</strain>
    </source>
</reference>
<keyword evidence="2" id="KW-1185">Reference proteome</keyword>
<gene>
    <name evidence="1" type="ORF">K9V48_19925</name>
</gene>
<dbReference type="RefSeq" id="WP_224140915.1">
    <property type="nucleotide sequence ID" value="NZ_JAIQUM010000056.1"/>
</dbReference>
<sequence>MKDEFNKGKPGIRNAFKVLLMDDSTNIITRYIKKNKCLRAEEFKSDINFKNGIKIYKKGNYSIGIRCDEESLLFRFKFESSPISSIKLATSYEQFPTGKNILEFNNSTLLKFEEIINGHNKTKSQNISNAVGKCNEAMVYYQILKTKPEINQIEPQEFQIILEKYSPVISHSDLLNLKEASEITIKKLFEYLGKKYSQYIIDGIQLVPNNYIKDRLDTSDLKLILIVDNKYIEEAISLKALTRKTNKITAKNPGIGQILSEQYFDIGSLTKVVNEVREKFLYEVIDHKQSLKEVSAVLGQRLSEANQGQLRKGVKALLGSSMIVITFYKQNDSVVLEHGNVNSMITVFPKYPSPIQTTLRWNDNHEELSLRVKFSAGQAKGWSSLKLACEFKVNF</sequence>